<dbReference type="InterPro" id="IPR022190">
    <property type="entry name" value="DUF3716"/>
</dbReference>
<sequence>MPPRTSTTTTSLMTPTLPASSAPSSMDNNNTPSQQQQLRHAPPPHRRRSGRPSDSLERLRALPPVRPIPWREGKELPPEKSTDSDRVQTRGACLLAARGVVNEPPCTHCASGAGRFSVCVFLEGFFGGACATCQMASRGNVCNLRTRAAKADGASRDTEKEKSNAQASGADAQRQEQPPQSQSQRTAPPRQSQSADWTPIEYTNPSSLKRKRETLQGTDVWRPYVSPYRPIVLSPMIVNSRTPTSAPAPTDPPLNVIYQKDDPRRRPPKFSTPQDAPSRITDSPRSRTRTSGQEISSTPQDPTTTSGRGSSSSLSPSAQLLQNQQQAQAQAQAQSQSAPHLQSPQPSESLLPPTRPPPPDTPLIDTLPRKKQKHIYSILGGLQSGIRSCLQQAESMQKQLDLLQAALGVGDEGEGEGVV</sequence>
<evidence type="ECO:0000313" key="2">
    <source>
        <dbReference type="EMBL" id="PSS23177.1"/>
    </source>
</evidence>
<feature type="region of interest" description="Disordered" evidence="1">
    <location>
        <begin position="150"/>
        <end position="214"/>
    </location>
</feature>
<feature type="compositionally biased region" description="Low complexity" evidence="1">
    <location>
        <begin position="310"/>
        <end position="352"/>
    </location>
</feature>
<accession>A0A2T3B8L7</accession>
<feature type="compositionally biased region" description="Polar residues" evidence="1">
    <location>
        <begin position="271"/>
        <end position="309"/>
    </location>
</feature>
<dbReference type="Proteomes" id="UP000241818">
    <property type="component" value="Unassembled WGS sequence"/>
</dbReference>
<dbReference type="InParanoid" id="A0A2T3B8L7"/>
<proteinExistence type="predicted"/>
<gene>
    <name evidence="2" type="ORF">M430DRAFT_33739</name>
</gene>
<feature type="compositionally biased region" description="Basic and acidic residues" evidence="1">
    <location>
        <begin position="69"/>
        <end position="87"/>
    </location>
</feature>
<feature type="compositionally biased region" description="Low complexity" evidence="1">
    <location>
        <begin position="1"/>
        <end position="25"/>
    </location>
</feature>
<reference evidence="2 3" key="1">
    <citation type="journal article" date="2018" name="New Phytol.">
        <title>Comparative genomics and transcriptomics depict ericoid mycorrhizal fungi as versatile saprotrophs and plant mutualists.</title>
        <authorList>
            <person name="Martino E."/>
            <person name="Morin E."/>
            <person name="Grelet G.A."/>
            <person name="Kuo A."/>
            <person name="Kohler A."/>
            <person name="Daghino S."/>
            <person name="Barry K.W."/>
            <person name="Cichocki N."/>
            <person name="Clum A."/>
            <person name="Dockter R.B."/>
            <person name="Hainaut M."/>
            <person name="Kuo R.C."/>
            <person name="LaButti K."/>
            <person name="Lindahl B.D."/>
            <person name="Lindquist E.A."/>
            <person name="Lipzen A."/>
            <person name="Khouja H.R."/>
            <person name="Magnuson J."/>
            <person name="Murat C."/>
            <person name="Ohm R.A."/>
            <person name="Singer S.W."/>
            <person name="Spatafora J.W."/>
            <person name="Wang M."/>
            <person name="Veneault-Fourrey C."/>
            <person name="Henrissat B."/>
            <person name="Grigoriev I.V."/>
            <person name="Martin F.M."/>
            <person name="Perotto S."/>
        </authorList>
    </citation>
    <scope>NUCLEOTIDE SEQUENCE [LARGE SCALE GENOMIC DNA]</scope>
    <source>
        <strain evidence="2 3">ATCC 22711</strain>
    </source>
</reference>
<feature type="region of interest" description="Disordered" evidence="1">
    <location>
        <begin position="242"/>
        <end position="369"/>
    </location>
</feature>
<dbReference type="GeneID" id="36574506"/>
<feature type="compositionally biased region" description="Basic and acidic residues" evidence="1">
    <location>
        <begin position="150"/>
        <end position="163"/>
    </location>
</feature>
<dbReference type="EMBL" id="KZ679008">
    <property type="protein sequence ID" value="PSS23177.1"/>
    <property type="molecule type" value="Genomic_DNA"/>
</dbReference>
<dbReference type="AlphaFoldDB" id="A0A2T3B8L7"/>
<organism evidence="2 3">
    <name type="scientific">Amorphotheca resinae ATCC 22711</name>
    <dbReference type="NCBI Taxonomy" id="857342"/>
    <lineage>
        <taxon>Eukaryota</taxon>
        <taxon>Fungi</taxon>
        <taxon>Dikarya</taxon>
        <taxon>Ascomycota</taxon>
        <taxon>Pezizomycotina</taxon>
        <taxon>Leotiomycetes</taxon>
        <taxon>Helotiales</taxon>
        <taxon>Amorphothecaceae</taxon>
        <taxon>Amorphotheca</taxon>
    </lineage>
</organism>
<evidence type="ECO:0000313" key="3">
    <source>
        <dbReference type="Proteomes" id="UP000241818"/>
    </source>
</evidence>
<dbReference type="RefSeq" id="XP_024723223.1">
    <property type="nucleotide sequence ID" value="XM_024866425.1"/>
</dbReference>
<dbReference type="Pfam" id="PF12511">
    <property type="entry name" value="DUF3716"/>
    <property type="match status" value="1"/>
</dbReference>
<feature type="compositionally biased region" description="Low complexity" evidence="1">
    <location>
        <begin position="175"/>
        <end position="185"/>
    </location>
</feature>
<protein>
    <submittedName>
        <fullName evidence="2">Uncharacterized protein</fullName>
    </submittedName>
</protein>
<feature type="region of interest" description="Disordered" evidence="1">
    <location>
        <begin position="1"/>
        <end position="87"/>
    </location>
</feature>
<feature type="compositionally biased region" description="Polar residues" evidence="1">
    <location>
        <begin position="189"/>
        <end position="207"/>
    </location>
</feature>
<name>A0A2T3B8L7_AMORE</name>
<dbReference type="OrthoDB" id="3536438at2759"/>
<keyword evidence="3" id="KW-1185">Reference proteome</keyword>
<evidence type="ECO:0000256" key="1">
    <source>
        <dbReference type="SAM" id="MobiDB-lite"/>
    </source>
</evidence>